<comment type="caution">
    <text evidence="2">The sequence shown here is derived from an EMBL/GenBank/DDBJ whole genome shotgun (WGS) entry which is preliminary data.</text>
</comment>
<dbReference type="Pfam" id="PF12697">
    <property type="entry name" value="Abhydrolase_6"/>
    <property type="match status" value="1"/>
</dbReference>
<dbReference type="InterPro" id="IPR029058">
    <property type="entry name" value="AB_hydrolase_fold"/>
</dbReference>
<evidence type="ECO:0000259" key="1">
    <source>
        <dbReference type="Pfam" id="PF12697"/>
    </source>
</evidence>
<protein>
    <recommendedName>
        <fullName evidence="1">AB hydrolase-1 domain-containing protein</fullName>
    </recommendedName>
</protein>
<keyword evidence="3" id="KW-1185">Reference proteome</keyword>
<feature type="domain" description="AB hydrolase-1" evidence="1">
    <location>
        <begin position="121"/>
        <end position="262"/>
    </location>
</feature>
<dbReference type="SUPFAM" id="SSF53474">
    <property type="entry name" value="alpha/beta-Hydrolases"/>
    <property type="match status" value="1"/>
</dbReference>
<evidence type="ECO:0000313" key="2">
    <source>
        <dbReference type="EMBL" id="GGU15975.1"/>
    </source>
</evidence>
<dbReference type="InterPro" id="IPR000073">
    <property type="entry name" value="AB_hydrolase_1"/>
</dbReference>
<proteinExistence type="predicted"/>
<gene>
    <name evidence="2" type="ORF">GCM10010178_04500</name>
</gene>
<organism evidence="2 3">
    <name type="scientific">Lentzea flava</name>
    <dbReference type="NCBI Taxonomy" id="103732"/>
    <lineage>
        <taxon>Bacteria</taxon>
        <taxon>Bacillati</taxon>
        <taxon>Actinomycetota</taxon>
        <taxon>Actinomycetes</taxon>
        <taxon>Pseudonocardiales</taxon>
        <taxon>Pseudonocardiaceae</taxon>
        <taxon>Lentzea</taxon>
    </lineage>
</organism>
<name>A0ABQ2UD35_9PSEU</name>
<dbReference type="Proteomes" id="UP000649573">
    <property type="component" value="Unassembled WGS sequence"/>
</dbReference>
<evidence type="ECO:0000313" key="3">
    <source>
        <dbReference type="Proteomes" id="UP000649573"/>
    </source>
</evidence>
<sequence>MVGVLPARSQTPDLPARDLVPSLTHVSQTIRHDGSLHHDPTRNYRPRGRGNVTMVGVWPRTGGLIPLHLDASRGEMTMNAAVRLRSLAREHVGFAALTIPRLLRHPVWRDPDPHEGAGLGVVLVPGFGASDFSLTFATTWLRDRGYAPVGAGVGFNVGCTSDLVDRVERRLEEHAEATGGPVVLLGQSRGGGLARLAAVRRPDLVCGLVMLGAPVLDPMGAHPHVLLAARALAGLSAIGVPGLMDNDCLSGSCFEDNVAAATAPLEMPAVSVYSKSDGIVPWRLSLDPSAECVEVHSTHTGMGLDPDVYVALRPRLASWAAERFDLRDAG</sequence>
<reference evidence="3" key="1">
    <citation type="journal article" date="2019" name="Int. J. Syst. Evol. Microbiol.">
        <title>The Global Catalogue of Microorganisms (GCM) 10K type strain sequencing project: providing services to taxonomists for standard genome sequencing and annotation.</title>
        <authorList>
            <consortium name="The Broad Institute Genomics Platform"/>
            <consortium name="The Broad Institute Genome Sequencing Center for Infectious Disease"/>
            <person name="Wu L."/>
            <person name="Ma J."/>
        </authorList>
    </citation>
    <scope>NUCLEOTIDE SEQUENCE [LARGE SCALE GENOMIC DNA]</scope>
    <source>
        <strain evidence="3">JCM 3296</strain>
    </source>
</reference>
<accession>A0ABQ2UD35</accession>
<dbReference type="Gene3D" id="3.40.50.1820">
    <property type="entry name" value="alpha/beta hydrolase"/>
    <property type="match status" value="1"/>
</dbReference>
<dbReference type="EMBL" id="BMRE01000001">
    <property type="protein sequence ID" value="GGU15975.1"/>
    <property type="molecule type" value="Genomic_DNA"/>
</dbReference>